<reference evidence="4" key="1">
    <citation type="thesis" date="2020" institute="ProQuest LLC" country="789 East Eisenhower Parkway, Ann Arbor, MI, USA">
        <title>Comparative Genomics and Chromosome Evolution.</title>
        <authorList>
            <person name="Mudd A.B."/>
        </authorList>
    </citation>
    <scope>NUCLEOTIDE SEQUENCE</scope>
    <source>
        <strain evidence="4">Female2</strain>
        <tissue evidence="4">Blood</tissue>
    </source>
</reference>
<keyword evidence="5" id="KW-1185">Reference proteome</keyword>
<accession>A0A8T2IDZ7</accession>
<dbReference type="SUPFAM" id="SSF55724">
    <property type="entry name" value="Mog1p/PsbP-like"/>
    <property type="match status" value="1"/>
</dbReference>
<evidence type="ECO:0008006" key="6">
    <source>
        <dbReference type="Google" id="ProtNLM"/>
    </source>
</evidence>
<evidence type="ECO:0000256" key="3">
    <source>
        <dbReference type="ARBA" id="ARBA00022927"/>
    </source>
</evidence>
<dbReference type="GO" id="GO:0003254">
    <property type="term" value="P:regulation of membrane depolarization"/>
    <property type="evidence" value="ECO:0007669"/>
    <property type="project" value="TreeGrafter"/>
</dbReference>
<dbReference type="GO" id="GO:0005634">
    <property type="term" value="C:nucleus"/>
    <property type="evidence" value="ECO:0007669"/>
    <property type="project" value="TreeGrafter"/>
</dbReference>
<comment type="caution">
    <text evidence="4">The sequence shown here is derived from an EMBL/GenBank/DDBJ whole genome shotgun (WGS) entry which is preliminary data.</text>
</comment>
<dbReference type="InterPro" id="IPR016123">
    <property type="entry name" value="Mog1/PsbP_a/b/a-sand"/>
</dbReference>
<proteinExistence type="inferred from homology"/>
<evidence type="ECO:0000256" key="1">
    <source>
        <dbReference type="ARBA" id="ARBA00010307"/>
    </source>
</evidence>
<sequence>MELDPQPHRLYNGAFSAFLPSGFQDVSELREIPDNQEVFVHPSSDQSLIVELLEYQEGVANSDAARWVMVQLENNMYGSSQRWDGRDTGYHFNDVASSNDAESQSEVLSVSPLPLAQLTLTDCSSAWVLNGHQLVAKFNEEAQNTVNIHMALFRLPQHSTDLLVTFNDPVVINPSSSSAVGGASVTSPWTIEDFNRVLCSLQLHNPSIFG</sequence>
<evidence type="ECO:0000313" key="5">
    <source>
        <dbReference type="Proteomes" id="UP000812440"/>
    </source>
</evidence>
<dbReference type="EMBL" id="JAACNH010001981">
    <property type="protein sequence ID" value="KAG8429927.1"/>
    <property type="molecule type" value="Genomic_DNA"/>
</dbReference>
<name>A0A8T2IDZ7_9PIPI</name>
<evidence type="ECO:0000313" key="4">
    <source>
        <dbReference type="EMBL" id="KAG8429927.1"/>
    </source>
</evidence>
<evidence type="ECO:0000256" key="2">
    <source>
        <dbReference type="ARBA" id="ARBA00022448"/>
    </source>
</evidence>
<keyword evidence="2" id="KW-0813">Transport</keyword>
<keyword evidence="3" id="KW-0653">Protein transport</keyword>
<dbReference type="GO" id="GO:0005085">
    <property type="term" value="F:guanyl-nucleotide exchange factor activity"/>
    <property type="evidence" value="ECO:0007669"/>
    <property type="project" value="TreeGrafter"/>
</dbReference>
<organism evidence="4 5">
    <name type="scientific">Hymenochirus boettgeri</name>
    <name type="common">Congo dwarf clawed frog</name>
    <dbReference type="NCBI Taxonomy" id="247094"/>
    <lineage>
        <taxon>Eukaryota</taxon>
        <taxon>Metazoa</taxon>
        <taxon>Chordata</taxon>
        <taxon>Craniata</taxon>
        <taxon>Vertebrata</taxon>
        <taxon>Euteleostomi</taxon>
        <taxon>Amphibia</taxon>
        <taxon>Batrachia</taxon>
        <taxon>Anura</taxon>
        <taxon>Pipoidea</taxon>
        <taxon>Pipidae</taxon>
        <taxon>Pipinae</taxon>
        <taxon>Hymenochirus</taxon>
    </lineage>
</organism>
<dbReference type="InterPro" id="IPR007681">
    <property type="entry name" value="Mog1"/>
</dbReference>
<dbReference type="GO" id="GO:0006606">
    <property type="term" value="P:protein import into nucleus"/>
    <property type="evidence" value="ECO:0007669"/>
    <property type="project" value="TreeGrafter"/>
</dbReference>
<dbReference type="Pfam" id="PF04603">
    <property type="entry name" value="Mog1"/>
    <property type="match status" value="1"/>
</dbReference>
<dbReference type="GO" id="GO:0044325">
    <property type="term" value="F:transmembrane transporter binding"/>
    <property type="evidence" value="ECO:0007669"/>
    <property type="project" value="TreeGrafter"/>
</dbReference>
<dbReference type="PANTHER" id="PTHR15837:SF0">
    <property type="entry name" value="RAN GUANINE NUCLEOTIDE RELEASE FACTOR"/>
    <property type="match status" value="1"/>
</dbReference>
<dbReference type="GO" id="GO:0031267">
    <property type="term" value="F:small GTPase binding"/>
    <property type="evidence" value="ECO:0007669"/>
    <property type="project" value="TreeGrafter"/>
</dbReference>
<protein>
    <recommendedName>
        <fullName evidence="6">Ran guanine nucleotide release factor</fullName>
    </recommendedName>
</protein>
<dbReference type="GO" id="GO:0060047">
    <property type="term" value="P:heart contraction"/>
    <property type="evidence" value="ECO:0007669"/>
    <property type="project" value="TreeGrafter"/>
</dbReference>
<comment type="similarity">
    <text evidence="1">Belongs to the MOG1 family.</text>
</comment>
<dbReference type="OrthoDB" id="10255285at2759"/>
<dbReference type="AlphaFoldDB" id="A0A8T2IDZ7"/>
<dbReference type="Proteomes" id="UP000812440">
    <property type="component" value="Unassembled WGS sequence"/>
</dbReference>
<dbReference type="Gene3D" id="3.40.1000.10">
    <property type="entry name" value="Mog1/PsbP, alpha/beta/alpha sandwich"/>
    <property type="match status" value="1"/>
</dbReference>
<dbReference type="PANTHER" id="PTHR15837">
    <property type="entry name" value="RAN GUANINE NUCLEOTIDE RELEASE FACTOR"/>
    <property type="match status" value="1"/>
</dbReference>
<dbReference type="GO" id="GO:0017080">
    <property type="term" value="F:sodium channel regulator activity"/>
    <property type="evidence" value="ECO:0007669"/>
    <property type="project" value="TreeGrafter"/>
</dbReference>
<gene>
    <name evidence="4" type="ORF">GDO86_018802</name>
</gene>